<protein>
    <recommendedName>
        <fullName evidence="4">BTB domain-containing protein</fullName>
    </recommendedName>
</protein>
<dbReference type="GeneID" id="54459439"/>
<name>A0A6A6Z7L0_9PEZI</name>
<proteinExistence type="predicted"/>
<keyword evidence="2" id="KW-1185">Reference proteome</keyword>
<reference evidence="3" key="2">
    <citation type="submission" date="2020-04" db="EMBL/GenBank/DDBJ databases">
        <authorList>
            <consortium name="NCBI Genome Project"/>
        </authorList>
    </citation>
    <scope>NUCLEOTIDE SEQUENCE</scope>
    <source>
        <strain evidence="3">CBS 304.34</strain>
    </source>
</reference>
<organism evidence="1">
    <name type="scientific">Mytilinidion resinicola</name>
    <dbReference type="NCBI Taxonomy" id="574789"/>
    <lineage>
        <taxon>Eukaryota</taxon>
        <taxon>Fungi</taxon>
        <taxon>Dikarya</taxon>
        <taxon>Ascomycota</taxon>
        <taxon>Pezizomycotina</taxon>
        <taxon>Dothideomycetes</taxon>
        <taxon>Pleosporomycetidae</taxon>
        <taxon>Mytilinidiales</taxon>
        <taxon>Mytilinidiaceae</taxon>
        <taxon>Mytilinidion</taxon>
    </lineage>
</organism>
<dbReference type="AlphaFoldDB" id="A0A6A6Z7L0"/>
<evidence type="ECO:0000313" key="2">
    <source>
        <dbReference type="Proteomes" id="UP000504636"/>
    </source>
</evidence>
<dbReference type="RefSeq" id="XP_033584010.1">
    <property type="nucleotide sequence ID" value="XM_033718546.1"/>
</dbReference>
<sequence length="175" mass="19618">MNQIFAELANRDWSWGPPKEEHILWDLEVNNELETLDAVVARVTEHLEKRLLQHTTCEGLPDDVADAAMNRFKLPEKTDREEVEILIHALYTSRFETVDEEGAFHDAPLDDLLKVFALAEKLQMESVLCGIVDLLQMKYHGAMNGSGGIAWTKTFVAALEGNVVALAILADLGIY</sequence>
<reference evidence="1 3" key="1">
    <citation type="journal article" date="2020" name="Stud. Mycol.">
        <title>101 Dothideomycetes genomes: a test case for predicting lifestyles and emergence of pathogens.</title>
        <authorList>
            <person name="Haridas S."/>
            <person name="Albert R."/>
            <person name="Binder M."/>
            <person name="Bloem J."/>
            <person name="Labutti K."/>
            <person name="Salamov A."/>
            <person name="Andreopoulos B."/>
            <person name="Baker S."/>
            <person name="Barry K."/>
            <person name="Bills G."/>
            <person name="Bluhm B."/>
            <person name="Cannon C."/>
            <person name="Castanera R."/>
            <person name="Culley D."/>
            <person name="Daum C."/>
            <person name="Ezra D."/>
            <person name="Gonzalez J."/>
            <person name="Henrissat B."/>
            <person name="Kuo A."/>
            <person name="Liang C."/>
            <person name="Lipzen A."/>
            <person name="Lutzoni F."/>
            <person name="Magnuson J."/>
            <person name="Mondo S."/>
            <person name="Nolan M."/>
            <person name="Ohm R."/>
            <person name="Pangilinan J."/>
            <person name="Park H.-J."/>
            <person name="Ramirez L."/>
            <person name="Alfaro M."/>
            <person name="Sun H."/>
            <person name="Tritt A."/>
            <person name="Yoshinaga Y."/>
            <person name="Zwiers L.-H."/>
            <person name="Turgeon B."/>
            <person name="Goodwin S."/>
            <person name="Spatafora J."/>
            <person name="Crous P."/>
            <person name="Grigoriev I."/>
        </authorList>
    </citation>
    <scope>NUCLEOTIDE SEQUENCE</scope>
    <source>
        <strain evidence="1 3">CBS 304.34</strain>
    </source>
</reference>
<dbReference type="EMBL" id="MU003692">
    <property type="protein sequence ID" value="KAF2817046.1"/>
    <property type="molecule type" value="Genomic_DNA"/>
</dbReference>
<gene>
    <name evidence="1 3" type="ORF">BDZ99DRAFT_456846</name>
</gene>
<dbReference type="Proteomes" id="UP000504636">
    <property type="component" value="Unplaced"/>
</dbReference>
<accession>A0A6A6Z7L0</accession>
<evidence type="ECO:0000313" key="3">
    <source>
        <dbReference type="RefSeq" id="XP_033584010.1"/>
    </source>
</evidence>
<evidence type="ECO:0008006" key="4">
    <source>
        <dbReference type="Google" id="ProtNLM"/>
    </source>
</evidence>
<dbReference type="OrthoDB" id="10493688at2759"/>
<reference evidence="3" key="3">
    <citation type="submission" date="2025-04" db="UniProtKB">
        <authorList>
            <consortium name="RefSeq"/>
        </authorList>
    </citation>
    <scope>IDENTIFICATION</scope>
    <source>
        <strain evidence="3">CBS 304.34</strain>
    </source>
</reference>
<evidence type="ECO:0000313" key="1">
    <source>
        <dbReference type="EMBL" id="KAF2817046.1"/>
    </source>
</evidence>